<name>A0A1G9JNT0_9GAMM</name>
<dbReference type="Pfam" id="PF09347">
    <property type="entry name" value="DUF1989"/>
    <property type="match status" value="1"/>
</dbReference>
<dbReference type="EMBL" id="FNGH01000004">
    <property type="protein sequence ID" value="SDL38865.1"/>
    <property type="molecule type" value="Genomic_DNA"/>
</dbReference>
<feature type="domain" description="DUF1989" evidence="1">
    <location>
        <begin position="39"/>
        <end position="213"/>
    </location>
</feature>
<organism evidence="2 3">
    <name type="scientific">Franzmannia pantelleriensis</name>
    <dbReference type="NCBI Taxonomy" id="48727"/>
    <lineage>
        <taxon>Bacteria</taxon>
        <taxon>Pseudomonadati</taxon>
        <taxon>Pseudomonadota</taxon>
        <taxon>Gammaproteobacteria</taxon>
        <taxon>Oceanospirillales</taxon>
        <taxon>Halomonadaceae</taxon>
        <taxon>Franzmannia</taxon>
    </lineage>
</organism>
<proteinExistence type="predicted"/>
<dbReference type="Proteomes" id="UP000199107">
    <property type="component" value="Unassembled WGS sequence"/>
</dbReference>
<dbReference type="InterPro" id="IPR018959">
    <property type="entry name" value="DUF1989"/>
</dbReference>
<gene>
    <name evidence="2" type="ORF">SAMN05192555_10493</name>
</gene>
<keyword evidence="3" id="KW-1185">Reference proteome</keyword>
<dbReference type="AlphaFoldDB" id="A0A1G9JNT0"/>
<dbReference type="OrthoDB" id="9792415at2"/>
<evidence type="ECO:0000259" key="1">
    <source>
        <dbReference type="Pfam" id="PF09347"/>
    </source>
</evidence>
<dbReference type="RefSeq" id="WP_089657679.1">
    <property type="nucleotide sequence ID" value="NZ_FNGH01000004.1"/>
</dbReference>
<protein>
    <recommendedName>
        <fullName evidence="1">DUF1989 domain-containing protein</fullName>
    </recommendedName>
</protein>
<dbReference type="STRING" id="48727.SAMN05192555_10493"/>
<sequence>MTKVPAAYQANQGSVLDVDRDFYSRLRDPADRERIAQHVVPLRDGLAWSVPAGHVLRLSTLHGPQVGDFNLWHRHNPRERFWASRTRQLQRAHVSTFDRLWSTLPYLRPMATIIADTLEGYGVDDDGGRVHDLLGTRCDPYVNKLLTGEDFDHHCHSNLVRAVAPFGLTEFDVHDVLNVFQCTGLNDDDQYFMKACPAREGDYIEFFAEIDLLCALSCCPGGDLSMDLWGPDAQDPLSTCQPIGVEVFRLSPERLSGWESPGYAPYRGGHGMRGPAVDWAEEKRRGSPGGR</sequence>
<evidence type="ECO:0000313" key="3">
    <source>
        <dbReference type="Proteomes" id="UP000199107"/>
    </source>
</evidence>
<evidence type="ECO:0000313" key="2">
    <source>
        <dbReference type="EMBL" id="SDL38865.1"/>
    </source>
</evidence>
<dbReference type="PANTHER" id="PTHR31527">
    <property type="entry name" value="RE64534P"/>
    <property type="match status" value="1"/>
</dbReference>
<dbReference type="PANTHER" id="PTHR31527:SF0">
    <property type="entry name" value="RE64534P"/>
    <property type="match status" value="1"/>
</dbReference>
<reference evidence="3" key="1">
    <citation type="submission" date="2016-10" db="EMBL/GenBank/DDBJ databases">
        <authorList>
            <person name="Varghese N."/>
            <person name="Submissions S."/>
        </authorList>
    </citation>
    <scope>NUCLEOTIDE SEQUENCE [LARGE SCALE GENOMIC DNA]</scope>
    <source>
        <strain evidence="3">AAP</strain>
    </source>
</reference>
<accession>A0A1G9JNT0</accession>